<dbReference type="InterPro" id="IPR001041">
    <property type="entry name" value="2Fe-2S_ferredoxin-type"/>
</dbReference>
<dbReference type="InterPro" id="IPR036010">
    <property type="entry name" value="2Fe-2S_ferredoxin-like_sf"/>
</dbReference>
<evidence type="ECO:0000256" key="1">
    <source>
        <dbReference type="ARBA" id="ARBA00010914"/>
    </source>
</evidence>
<comment type="cofactor">
    <cofactor evidence="6">
        <name>[2Fe-2S] cluster</name>
        <dbReference type="ChEBI" id="CHEBI:190135"/>
    </cofactor>
</comment>
<comment type="similarity">
    <text evidence="1">Belongs to the adrenodoxin/putidaredoxin family.</text>
</comment>
<dbReference type="Pfam" id="PF00111">
    <property type="entry name" value="Fer2"/>
    <property type="match status" value="1"/>
</dbReference>
<dbReference type="PANTHER" id="PTHR23426">
    <property type="entry name" value="FERREDOXIN/ADRENODOXIN"/>
    <property type="match status" value="1"/>
</dbReference>
<evidence type="ECO:0000256" key="4">
    <source>
        <dbReference type="ARBA" id="ARBA00023004"/>
    </source>
</evidence>
<sequence>MIQFTIEDRDGTRQTLEIPEGITLSLMEVLKASEYNILATCGGMALCATCHVQVLDGLDRLPSAQDAELDMLDTLPDADFDSRLSCQLRVDESLAGGVFRIRGAEQ</sequence>
<keyword evidence="3" id="KW-0479">Metal-binding</keyword>
<evidence type="ECO:0000256" key="3">
    <source>
        <dbReference type="ARBA" id="ARBA00022723"/>
    </source>
</evidence>
<gene>
    <name evidence="8" type="ORF">DYU11_12735</name>
</gene>
<evidence type="ECO:0000256" key="6">
    <source>
        <dbReference type="ARBA" id="ARBA00034078"/>
    </source>
</evidence>
<dbReference type="GO" id="GO:0051537">
    <property type="term" value="F:2 iron, 2 sulfur cluster binding"/>
    <property type="evidence" value="ECO:0007669"/>
    <property type="project" value="UniProtKB-KW"/>
</dbReference>
<evidence type="ECO:0000256" key="2">
    <source>
        <dbReference type="ARBA" id="ARBA00022714"/>
    </source>
</evidence>
<organism evidence="8 9">
    <name type="scientific">Fibrisoma montanum</name>
    <dbReference type="NCBI Taxonomy" id="2305895"/>
    <lineage>
        <taxon>Bacteria</taxon>
        <taxon>Pseudomonadati</taxon>
        <taxon>Bacteroidota</taxon>
        <taxon>Cytophagia</taxon>
        <taxon>Cytophagales</taxon>
        <taxon>Spirosomataceae</taxon>
        <taxon>Fibrisoma</taxon>
    </lineage>
</organism>
<dbReference type="PRINTS" id="PR00355">
    <property type="entry name" value="ADRENODOXIN"/>
</dbReference>
<dbReference type="Gene3D" id="3.10.20.30">
    <property type="match status" value="1"/>
</dbReference>
<dbReference type="PANTHER" id="PTHR23426:SF65">
    <property type="entry name" value="FERREDOXIN-2, MITOCHONDRIAL"/>
    <property type="match status" value="1"/>
</dbReference>
<evidence type="ECO:0000256" key="5">
    <source>
        <dbReference type="ARBA" id="ARBA00023014"/>
    </source>
</evidence>
<comment type="caution">
    <text evidence="8">The sequence shown here is derived from an EMBL/GenBank/DDBJ whole genome shotgun (WGS) entry which is preliminary data.</text>
</comment>
<keyword evidence="9" id="KW-1185">Reference proteome</keyword>
<dbReference type="InterPro" id="IPR001055">
    <property type="entry name" value="Adrenodoxin-like"/>
</dbReference>
<proteinExistence type="inferred from homology"/>
<keyword evidence="4" id="KW-0408">Iron</keyword>
<dbReference type="EMBL" id="QXED01000003">
    <property type="protein sequence ID" value="RIV23826.1"/>
    <property type="molecule type" value="Genomic_DNA"/>
</dbReference>
<accession>A0A418MBX4</accession>
<name>A0A418MBX4_9BACT</name>
<dbReference type="InterPro" id="IPR012675">
    <property type="entry name" value="Beta-grasp_dom_sf"/>
</dbReference>
<evidence type="ECO:0000313" key="9">
    <source>
        <dbReference type="Proteomes" id="UP000283523"/>
    </source>
</evidence>
<dbReference type="SUPFAM" id="SSF54292">
    <property type="entry name" value="2Fe-2S ferredoxin-like"/>
    <property type="match status" value="1"/>
</dbReference>
<evidence type="ECO:0000259" key="7">
    <source>
        <dbReference type="PROSITE" id="PS51085"/>
    </source>
</evidence>
<dbReference type="RefSeq" id="WP_119668043.1">
    <property type="nucleotide sequence ID" value="NZ_QXED01000003.1"/>
</dbReference>
<dbReference type="CDD" id="cd00207">
    <property type="entry name" value="fer2"/>
    <property type="match status" value="1"/>
</dbReference>
<dbReference type="GO" id="GO:0140647">
    <property type="term" value="P:P450-containing electron transport chain"/>
    <property type="evidence" value="ECO:0007669"/>
    <property type="project" value="InterPro"/>
</dbReference>
<dbReference type="GO" id="GO:0046872">
    <property type="term" value="F:metal ion binding"/>
    <property type="evidence" value="ECO:0007669"/>
    <property type="project" value="UniProtKB-KW"/>
</dbReference>
<dbReference type="PROSITE" id="PS51085">
    <property type="entry name" value="2FE2S_FER_2"/>
    <property type="match status" value="1"/>
</dbReference>
<dbReference type="GO" id="GO:0009055">
    <property type="term" value="F:electron transfer activity"/>
    <property type="evidence" value="ECO:0007669"/>
    <property type="project" value="TreeGrafter"/>
</dbReference>
<feature type="domain" description="2Fe-2S ferredoxin-type" evidence="7">
    <location>
        <begin position="1"/>
        <end position="105"/>
    </location>
</feature>
<dbReference type="Proteomes" id="UP000283523">
    <property type="component" value="Unassembled WGS sequence"/>
</dbReference>
<dbReference type="OrthoDB" id="9799640at2"/>
<protein>
    <submittedName>
        <fullName evidence="8">(2Fe-2S)-binding protein</fullName>
    </submittedName>
</protein>
<keyword evidence="2" id="KW-0001">2Fe-2S</keyword>
<keyword evidence="5" id="KW-0411">Iron-sulfur</keyword>
<dbReference type="AlphaFoldDB" id="A0A418MBX4"/>
<evidence type="ECO:0000313" key="8">
    <source>
        <dbReference type="EMBL" id="RIV23826.1"/>
    </source>
</evidence>
<reference evidence="8 9" key="1">
    <citation type="submission" date="2018-08" db="EMBL/GenBank/DDBJ databases">
        <title>Fibrisoma montanum sp. nov., isolated from Danxia mountain soil.</title>
        <authorList>
            <person name="Huang Y."/>
        </authorList>
    </citation>
    <scope>NUCLEOTIDE SEQUENCE [LARGE SCALE GENOMIC DNA]</scope>
    <source>
        <strain evidence="8 9">HYT19</strain>
    </source>
</reference>